<dbReference type="EMBL" id="CP015243">
    <property type="protein sequence ID" value="ANF58286.1"/>
    <property type="molecule type" value="Genomic_DNA"/>
</dbReference>
<feature type="compositionally biased region" description="Basic and acidic residues" evidence="1">
    <location>
        <begin position="65"/>
        <end position="89"/>
    </location>
</feature>
<dbReference type="InterPro" id="IPR009749">
    <property type="entry name" value="DUF1315"/>
</dbReference>
<accession>A0A172YGP6</accession>
<evidence type="ECO:0000313" key="2">
    <source>
        <dbReference type="EMBL" id="ANF58286.1"/>
    </source>
</evidence>
<dbReference type="Pfam" id="PF07023">
    <property type="entry name" value="DUF1315"/>
    <property type="match status" value="1"/>
</dbReference>
<sequence length="89" mass="10847">MSEMTFDKMAQQMSPEIYHNLRRAVELRKWPDGRMLSREQLALCLEAMIKYEREHQVPEQQRTGYLDRTKHRDDERGGEPEAERIKWRE</sequence>
<dbReference type="KEGG" id="haa:A5892_13070"/>
<dbReference type="RefSeq" id="WP_064123179.1">
    <property type="nucleotide sequence ID" value="NZ_CP015243.1"/>
</dbReference>
<name>A0A172YGP6_9GAMM</name>
<organism evidence="2 3">
    <name type="scientific">Halotalea alkalilenta</name>
    <dbReference type="NCBI Taxonomy" id="376489"/>
    <lineage>
        <taxon>Bacteria</taxon>
        <taxon>Pseudomonadati</taxon>
        <taxon>Pseudomonadota</taxon>
        <taxon>Gammaproteobacteria</taxon>
        <taxon>Oceanospirillales</taxon>
        <taxon>Halomonadaceae</taxon>
        <taxon>Halotalea</taxon>
    </lineage>
</organism>
<reference evidence="2 3" key="1">
    <citation type="submission" date="2016-04" db="EMBL/GenBank/DDBJ databases">
        <title>Complete Genome Sequence of Halotalea alkalilenta IHB B 13600.</title>
        <authorList>
            <person name="Swarnkar M.K."/>
            <person name="Sharma A."/>
            <person name="Kaushal K."/>
            <person name="Soni R."/>
            <person name="Rana S."/>
            <person name="Singh A.K."/>
            <person name="Gulati A."/>
        </authorList>
    </citation>
    <scope>NUCLEOTIDE SEQUENCE [LARGE SCALE GENOMIC DNA]</scope>
    <source>
        <strain evidence="2 3">IHB B 13600</strain>
    </source>
</reference>
<feature type="region of interest" description="Disordered" evidence="1">
    <location>
        <begin position="56"/>
        <end position="89"/>
    </location>
</feature>
<evidence type="ECO:0008006" key="4">
    <source>
        <dbReference type="Google" id="ProtNLM"/>
    </source>
</evidence>
<dbReference type="STRING" id="376489.A5892_13070"/>
<protein>
    <recommendedName>
        <fullName evidence="4">PA-phosphatase</fullName>
    </recommendedName>
</protein>
<proteinExistence type="predicted"/>
<gene>
    <name evidence="2" type="ORF">A5892_13070</name>
</gene>
<keyword evidence="3" id="KW-1185">Reference proteome</keyword>
<evidence type="ECO:0000313" key="3">
    <source>
        <dbReference type="Proteomes" id="UP000077875"/>
    </source>
</evidence>
<evidence type="ECO:0000256" key="1">
    <source>
        <dbReference type="SAM" id="MobiDB-lite"/>
    </source>
</evidence>
<dbReference type="AlphaFoldDB" id="A0A172YGP6"/>
<dbReference type="Proteomes" id="UP000077875">
    <property type="component" value="Chromosome"/>
</dbReference>